<proteinExistence type="predicted"/>
<sequence>MLLDDQYQLDSYDNDIIALSNESNVSDISENPNDPDIESNSSSPEQSTSQNNGVTIITNSLVKTMNKDGNEDTCNQKYALSTGTGNLKSHLHQIHRILPPETNNNNNQLINIASNQSSLHNFLNKKTPLSSSKCDKITNRILAWVVDDL</sequence>
<evidence type="ECO:0000313" key="3">
    <source>
        <dbReference type="Proteomes" id="UP000789901"/>
    </source>
</evidence>
<accession>A0ABN7V7V1</accession>
<comment type="caution">
    <text evidence="2">The sequence shown here is derived from an EMBL/GenBank/DDBJ whole genome shotgun (WGS) entry which is preliminary data.</text>
</comment>
<feature type="compositionally biased region" description="Low complexity" evidence="1">
    <location>
        <begin position="38"/>
        <end position="52"/>
    </location>
</feature>
<evidence type="ECO:0000256" key="1">
    <source>
        <dbReference type="SAM" id="MobiDB-lite"/>
    </source>
</evidence>
<gene>
    <name evidence="2" type="ORF">GMARGA_LOCUS15411</name>
</gene>
<dbReference type="EMBL" id="CAJVQB010010608">
    <property type="protein sequence ID" value="CAG8741340.1"/>
    <property type="molecule type" value="Genomic_DNA"/>
</dbReference>
<dbReference type="Proteomes" id="UP000789901">
    <property type="component" value="Unassembled WGS sequence"/>
</dbReference>
<protein>
    <submittedName>
        <fullName evidence="2">15833_t:CDS:1</fullName>
    </submittedName>
</protein>
<organism evidence="2 3">
    <name type="scientific">Gigaspora margarita</name>
    <dbReference type="NCBI Taxonomy" id="4874"/>
    <lineage>
        <taxon>Eukaryota</taxon>
        <taxon>Fungi</taxon>
        <taxon>Fungi incertae sedis</taxon>
        <taxon>Mucoromycota</taxon>
        <taxon>Glomeromycotina</taxon>
        <taxon>Glomeromycetes</taxon>
        <taxon>Diversisporales</taxon>
        <taxon>Gigasporaceae</taxon>
        <taxon>Gigaspora</taxon>
    </lineage>
</organism>
<reference evidence="2 3" key="1">
    <citation type="submission" date="2021-06" db="EMBL/GenBank/DDBJ databases">
        <authorList>
            <person name="Kallberg Y."/>
            <person name="Tangrot J."/>
            <person name="Rosling A."/>
        </authorList>
    </citation>
    <scope>NUCLEOTIDE SEQUENCE [LARGE SCALE GENOMIC DNA]</scope>
    <source>
        <strain evidence="2 3">120-4 pot B 10/14</strain>
    </source>
</reference>
<feature type="region of interest" description="Disordered" evidence="1">
    <location>
        <begin position="25"/>
        <end position="54"/>
    </location>
</feature>
<keyword evidence="3" id="KW-1185">Reference proteome</keyword>
<name>A0ABN7V7V1_GIGMA</name>
<evidence type="ECO:0000313" key="2">
    <source>
        <dbReference type="EMBL" id="CAG8741340.1"/>
    </source>
</evidence>